<proteinExistence type="predicted"/>
<feature type="region of interest" description="Disordered" evidence="1">
    <location>
        <begin position="130"/>
        <end position="151"/>
    </location>
</feature>
<dbReference type="Proteomes" id="UP001501343">
    <property type="component" value="Unassembled WGS sequence"/>
</dbReference>
<dbReference type="RefSeq" id="WP_248146844.1">
    <property type="nucleotide sequence ID" value="NZ_BAAAOF010000002.1"/>
</dbReference>
<keyword evidence="3" id="KW-1185">Reference proteome</keyword>
<comment type="caution">
    <text evidence="2">The sequence shown here is derived from an EMBL/GenBank/DDBJ whole genome shotgun (WGS) entry which is preliminary data.</text>
</comment>
<evidence type="ECO:0000256" key="1">
    <source>
        <dbReference type="SAM" id="MobiDB-lite"/>
    </source>
</evidence>
<accession>A0ABP5AXG3</accession>
<reference evidence="3" key="1">
    <citation type="journal article" date="2019" name="Int. J. Syst. Evol. Microbiol.">
        <title>The Global Catalogue of Microorganisms (GCM) 10K type strain sequencing project: providing services to taxonomists for standard genome sequencing and annotation.</title>
        <authorList>
            <consortium name="The Broad Institute Genomics Platform"/>
            <consortium name="The Broad Institute Genome Sequencing Center for Infectious Disease"/>
            <person name="Wu L."/>
            <person name="Ma J."/>
        </authorList>
    </citation>
    <scope>NUCLEOTIDE SEQUENCE [LARGE SCALE GENOMIC DNA]</scope>
    <source>
        <strain evidence="3">JCM 14900</strain>
    </source>
</reference>
<name>A0ABP5AXG3_9MICO</name>
<sequence length="151" mass="16234">MVTLLLDSTQLEVVLSGSEKALAFRKGNVAIERSTIAKVQLTDDAWTWLRGVRSPGTHIPGVLAMGTWRSTGATDFAIIRRHRPAVVIDLDGHPEFQRIVLTTRHGLELVQALQLDVAGAAADVVELAAESAPPTAKKPRTRKARTAAPAV</sequence>
<gene>
    <name evidence="2" type="ORF">GCM10009775_15050</name>
</gene>
<protein>
    <submittedName>
        <fullName evidence="2">Uncharacterized protein</fullName>
    </submittedName>
</protein>
<organism evidence="2 3">
    <name type="scientific">Microbacterium aoyamense</name>
    <dbReference type="NCBI Taxonomy" id="344166"/>
    <lineage>
        <taxon>Bacteria</taxon>
        <taxon>Bacillati</taxon>
        <taxon>Actinomycetota</taxon>
        <taxon>Actinomycetes</taxon>
        <taxon>Micrococcales</taxon>
        <taxon>Microbacteriaceae</taxon>
        <taxon>Microbacterium</taxon>
    </lineage>
</organism>
<dbReference type="EMBL" id="BAAAOF010000002">
    <property type="protein sequence ID" value="GAA1923680.1"/>
    <property type="molecule type" value="Genomic_DNA"/>
</dbReference>
<evidence type="ECO:0000313" key="3">
    <source>
        <dbReference type="Proteomes" id="UP001501343"/>
    </source>
</evidence>
<evidence type="ECO:0000313" key="2">
    <source>
        <dbReference type="EMBL" id="GAA1923680.1"/>
    </source>
</evidence>